<evidence type="ECO:0000259" key="5">
    <source>
        <dbReference type="PROSITE" id="PS50893"/>
    </source>
</evidence>
<dbReference type="Gene3D" id="3.40.50.300">
    <property type="entry name" value="P-loop containing nucleotide triphosphate hydrolases"/>
    <property type="match status" value="1"/>
</dbReference>
<evidence type="ECO:0000256" key="2">
    <source>
        <dbReference type="ARBA" id="ARBA00022448"/>
    </source>
</evidence>
<comment type="similarity">
    <text evidence="1">Belongs to the ABC transporter superfamily.</text>
</comment>
<gene>
    <name evidence="6" type="ORF">SAMN05216464_10870</name>
</gene>
<dbReference type="PANTHER" id="PTHR43335">
    <property type="entry name" value="ABC TRANSPORTER, ATP-BINDING PROTEIN"/>
    <property type="match status" value="1"/>
</dbReference>
<dbReference type="Pfam" id="PF00005">
    <property type="entry name" value="ABC_tran"/>
    <property type="match status" value="1"/>
</dbReference>
<organism evidence="6 7">
    <name type="scientific">Mucilaginibacter pineti</name>
    <dbReference type="NCBI Taxonomy" id="1391627"/>
    <lineage>
        <taxon>Bacteria</taxon>
        <taxon>Pseudomonadati</taxon>
        <taxon>Bacteroidota</taxon>
        <taxon>Sphingobacteriia</taxon>
        <taxon>Sphingobacteriales</taxon>
        <taxon>Sphingobacteriaceae</taxon>
        <taxon>Mucilaginibacter</taxon>
    </lineage>
</organism>
<keyword evidence="7" id="KW-1185">Reference proteome</keyword>
<reference evidence="6 7" key="1">
    <citation type="submission" date="2016-10" db="EMBL/GenBank/DDBJ databases">
        <authorList>
            <person name="de Groot N.N."/>
        </authorList>
    </citation>
    <scope>NUCLEOTIDE SEQUENCE [LARGE SCALE GENOMIC DNA]</scope>
    <source>
        <strain evidence="6 7">47C3B</strain>
    </source>
</reference>
<evidence type="ECO:0000256" key="3">
    <source>
        <dbReference type="ARBA" id="ARBA00022741"/>
    </source>
</evidence>
<dbReference type="InterPro" id="IPR003593">
    <property type="entry name" value="AAA+_ATPase"/>
</dbReference>
<dbReference type="PROSITE" id="PS00211">
    <property type="entry name" value="ABC_TRANSPORTER_1"/>
    <property type="match status" value="1"/>
</dbReference>
<dbReference type="InterPro" id="IPR017871">
    <property type="entry name" value="ABC_transporter-like_CS"/>
</dbReference>
<proteinExistence type="inferred from homology"/>
<keyword evidence="3" id="KW-0547">Nucleotide-binding</keyword>
<protein>
    <submittedName>
        <fullName evidence="6">ABC-2 type transport system ATP-binding protein</fullName>
    </submittedName>
</protein>
<dbReference type="STRING" id="1391627.SAMN05216464_10870"/>
<dbReference type="GO" id="GO:0005524">
    <property type="term" value="F:ATP binding"/>
    <property type="evidence" value="ECO:0007669"/>
    <property type="project" value="UniProtKB-KW"/>
</dbReference>
<evidence type="ECO:0000313" key="6">
    <source>
        <dbReference type="EMBL" id="SDE64229.1"/>
    </source>
</evidence>
<accession>A0A1G7EKM4</accession>
<evidence type="ECO:0000256" key="1">
    <source>
        <dbReference type="ARBA" id="ARBA00005417"/>
    </source>
</evidence>
<dbReference type="InterPro" id="IPR003439">
    <property type="entry name" value="ABC_transporter-like_ATP-bd"/>
</dbReference>
<keyword evidence="2" id="KW-0813">Transport</keyword>
<evidence type="ECO:0000256" key="4">
    <source>
        <dbReference type="ARBA" id="ARBA00022840"/>
    </source>
</evidence>
<dbReference type="AlphaFoldDB" id="A0A1G7EKM4"/>
<name>A0A1G7EKM4_9SPHI</name>
<dbReference type="Proteomes" id="UP000199072">
    <property type="component" value="Unassembled WGS sequence"/>
</dbReference>
<dbReference type="PROSITE" id="PS50893">
    <property type="entry name" value="ABC_TRANSPORTER_2"/>
    <property type="match status" value="1"/>
</dbReference>
<sequence>MEQSYILETRALGHRFTDGAAVLNDICLQVPERSVYGFLGANGAGKTTTLRLVLGLLEKQQGEILLFGQPFGRNRLQALQRIGAMIESPSLYGHLTATENLLVLQKIYGCPKERIALVLEMVGLSATGSKKAARFSLGMKQRLSIAMALLHEPSLLILDEPTNGLDPNGMIEVRELLLSLNRKHGITIVISSHLLGEIEKMVSHVGIIHSGSLLFQGTLAELQQQRSAGGRLSLYTDDQSKTTSVLRAMNIQATFDGGKFTMPMPQQEMIAALAKELIGSGVSLYELSPAGNDLEAIFMDMITH</sequence>
<dbReference type="OrthoDB" id="9785229at2"/>
<dbReference type="EMBL" id="FNAI01000008">
    <property type="protein sequence ID" value="SDE64229.1"/>
    <property type="molecule type" value="Genomic_DNA"/>
</dbReference>
<dbReference type="PANTHER" id="PTHR43335:SF4">
    <property type="entry name" value="ABC TRANSPORTER, ATP-BINDING PROTEIN"/>
    <property type="match status" value="1"/>
</dbReference>
<dbReference type="SUPFAM" id="SSF52540">
    <property type="entry name" value="P-loop containing nucleoside triphosphate hydrolases"/>
    <property type="match status" value="1"/>
</dbReference>
<keyword evidence="4 6" id="KW-0067">ATP-binding</keyword>
<feature type="domain" description="ABC transporter" evidence="5">
    <location>
        <begin position="7"/>
        <end position="235"/>
    </location>
</feature>
<dbReference type="InterPro" id="IPR027417">
    <property type="entry name" value="P-loop_NTPase"/>
</dbReference>
<dbReference type="GO" id="GO:0016887">
    <property type="term" value="F:ATP hydrolysis activity"/>
    <property type="evidence" value="ECO:0007669"/>
    <property type="project" value="InterPro"/>
</dbReference>
<dbReference type="SMART" id="SM00382">
    <property type="entry name" value="AAA"/>
    <property type="match status" value="1"/>
</dbReference>
<evidence type="ECO:0000313" key="7">
    <source>
        <dbReference type="Proteomes" id="UP000199072"/>
    </source>
</evidence>